<dbReference type="InterPro" id="IPR008927">
    <property type="entry name" value="6-PGluconate_DH-like_C_sf"/>
</dbReference>
<dbReference type="SUPFAM" id="SSF51735">
    <property type="entry name" value="NAD(P)-binding Rossmann-fold domains"/>
    <property type="match status" value="1"/>
</dbReference>
<dbReference type="InterPro" id="IPR006115">
    <property type="entry name" value="6PGDH_NADP-bd"/>
</dbReference>
<gene>
    <name evidence="5" type="ORF">METZ01_LOCUS28824</name>
</gene>
<dbReference type="GO" id="GO:0050661">
    <property type="term" value="F:NADP binding"/>
    <property type="evidence" value="ECO:0007669"/>
    <property type="project" value="InterPro"/>
</dbReference>
<dbReference type="AlphaFoldDB" id="A0A381QAB8"/>
<sequence length="314" mass="33399">MVFHFVWLHHVVVVVRDNSHMSDSSVELVSFIGLGAMGGAMCANLAQQSPVSTLAYDLDVNKIQEAVAAGAVAARDLGDACRADIVFVCVPGEDETRAVCLGDGGVCDHARAGQVVVDCTTATARVNREVAEVLELKGALFADAPVARGVPNAKAGTLSITVGGSREVFDLIAPWLGYMGSDVAYCGPVGTGTVMKLMNNMVLFQNVSALAEAMAIATRSGVSRDQVFDLLGQGSADSFALRRHGSFMTSGDYPADRFPTTYSKKDLDYAIELADQVGVNARGAHLVRDRFSEIIEIGMGHLYSPVIYELFENE</sequence>
<protein>
    <recommendedName>
        <fullName evidence="6">2-hydroxy-3-oxopropionate reductase</fullName>
    </recommendedName>
</protein>
<proteinExistence type="predicted"/>
<dbReference type="InterPro" id="IPR013328">
    <property type="entry name" value="6PGD_dom2"/>
</dbReference>
<organism evidence="5">
    <name type="scientific">marine metagenome</name>
    <dbReference type="NCBI Taxonomy" id="408172"/>
    <lineage>
        <taxon>unclassified sequences</taxon>
        <taxon>metagenomes</taxon>
        <taxon>ecological metagenomes</taxon>
    </lineage>
</organism>
<dbReference type="InterPro" id="IPR036291">
    <property type="entry name" value="NAD(P)-bd_dom_sf"/>
</dbReference>
<dbReference type="InterPro" id="IPR015815">
    <property type="entry name" value="HIBADH-related"/>
</dbReference>
<feature type="domain" description="3-hydroxyisobutyrate dehydrogenase-like NAD-binding" evidence="4">
    <location>
        <begin position="190"/>
        <end position="295"/>
    </location>
</feature>
<dbReference type="EMBL" id="UINC01001261">
    <property type="protein sequence ID" value="SUZ75970.1"/>
    <property type="molecule type" value="Genomic_DNA"/>
</dbReference>
<evidence type="ECO:0000256" key="2">
    <source>
        <dbReference type="ARBA" id="ARBA00023027"/>
    </source>
</evidence>
<dbReference type="Pfam" id="PF14833">
    <property type="entry name" value="NAD_binding_11"/>
    <property type="match status" value="1"/>
</dbReference>
<evidence type="ECO:0008006" key="6">
    <source>
        <dbReference type="Google" id="ProtNLM"/>
    </source>
</evidence>
<accession>A0A381QAB8</accession>
<dbReference type="PIRSF" id="PIRSF000103">
    <property type="entry name" value="HIBADH"/>
    <property type="match status" value="1"/>
</dbReference>
<keyword evidence="2" id="KW-0520">NAD</keyword>
<evidence type="ECO:0000259" key="3">
    <source>
        <dbReference type="Pfam" id="PF03446"/>
    </source>
</evidence>
<dbReference type="Gene3D" id="1.10.1040.10">
    <property type="entry name" value="N-(1-d-carboxylethyl)-l-norvaline Dehydrogenase, domain 2"/>
    <property type="match status" value="1"/>
</dbReference>
<keyword evidence="1" id="KW-0560">Oxidoreductase</keyword>
<dbReference type="Pfam" id="PF03446">
    <property type="entry name" value="NAD_binding_2"/>
    <property type="match status" value="1"/>
</dbReference>
<dbReference type="InterPro" id="IPR029154">
    <property type="entry name" value="HIBADH-like_NADP-bd"/>
</dbReference>
<evidence type="ECO:0000313" key="5">
    <source>
        <dbReference type="EMBL" id="SUZ75970.1"/>
    </source>
</evidence>
<reference evidence="5" key="1">
    <citation type="submission" date="2018-05" db="EMBL/GenBank/DDBJ databases">
        <authorList>
            <person name="Lanie J.A."/>
            <person name="Ng W.-L."/>
            <person name="Kazmierczak K.M."/>
            <person name="Andrzejewski T.M."/>
            <person name="Davidsen T.M."/>
            <person name="Wayne K.J."/>
            <person name="Tettelin H."/>
            <person name="Glass J.I."/>
            <person name="Rusch D."/>
            <person name="Podicherti R."/>
            <person name="Tsui H.-C.T."/>
            <person name="Winkler M.E."/>
        </authorList>
    </citation>
    <scope>NUCLEOTIDE SEQUENCE</scope>
</reference>
<dbReference type="GO" id="GO:0016491">
    <property type="term" value="F:oxidoreductase activity"/>
    <property type="evidence" value="ECO:0007669"/>
    <property type="project" value="UniProtKB-KW"/>
</dbReference>
<name>A0A381QAB8_9ZZZZ</name>
<feature type="domain" description="6-phosphogluconate dehydrogenase NADP-binding" evidence="3">
    <location>
        <begin position="29"/>
        <end position="187"/>
    </location>
</feature>
<dbReference type="SUPFAM" id="SSF48179">
    <property type="entry name" value="6-phosphogluconate dehydrogenase C-terminal domain-like"/>
    <property type="match status" value="1"/>
</dbReference>
<evidence type="ECO:0000259" key="4">
    <source>
        <dbReference type="Pfam" id="PF14833"/>
    </source>
</evidence>
<dbReference type="PANTHER" id="PTHR43060:SF15">
    <property type="entry name" value="3-HYDROXYISOBUTYRATE DEHYDROGENASE-LIKE 1, MITOCHONDRIAL-RELATED"/>
    <property type="match status" value="1"/>
</dbReference>
<dbReference type="Gene3D" id="3.40.50.720">
    <property type="entry name" value="NAD(P)-binding Rossmann-like Domain"/>
    <property type="match status" value="1"/>
</dbReference>
<evidence type="ECO:0000256" key="1">
    <source>
        <dbReference type="ARBA" id="ARBA00023002"/>
    </source>
</evidence>
<dbReference type="PANTHER" id="PTHR43060">
    <property type="entry name" value="3-HYDROXYISOBUTYRATE DEHYDROGENASE-LIKE 1, MITOCHONDRIAL-RELATED"/>
    <property type="match status" value="1"/>
</dbReference>
<dbReference type="GO" id="GO:0051287">
    <property type="term" value="F:NAD binding"/>
    <property type="evidence" value="ECO:0007669"/>
    <property type="project" value="InterPro"/>
</dbReference>